<dbReference type="AlphaFoldDB" id="A0A822ECK4"/>
<proteinExistence type="predicted"/>
<protein>
    <submittedName>
        <fullName evidence="1">Uncharacterized protein</fullName>
    </submittedName>
</protein>
<evidence type="ECO:0000313" key="2">
    <source>
        <dbReference type="Proteomes" id="UP000663848"/>
    </source>
</evidence>
<name>A0A822ECK4_9BILA</name>
<dbReference type="EMBL" id="CAJOBR010068680">
    <property type="protein sequence ID" value="CAF5092973.1"/>
    <property type="molecule type" value="Genomic_DNA"/>
</dbReference>
<accession>A0A822ECK4</accession>
<dbReference type="Proteomes" id="UP000663848">
    <property type="component" value="Unassembled WGS sequence"/>
</dbReference>
<evidence type="ECO:0000313" key="1">
    <source>
        <dbReference type="EMBL" id="CAF5092973.1"/>
    </source>
</evidence>
<reference evidence="1" key="1">
    <citation type="submission" date="2021-02" db="EMBL/GenBank/DDBJ databases">
        <authorList>
            <person name="Nowell W R."/>
        </authorList>
    </citation>
    <scope>NUCLEOTIDE SEQUENCE</scope>
</reference>
<feature type="non-terminal residue" evidence="1">
    <location>
        <position position="31"/>
    </location>
</feature>
<gene>
    <name evidence="1" type="ORF">QYT958_LOCUS44434</name>
</gene>
<organism evidence="1 2">
    <name type="scientific">Rotaria socialis</name>
    <dbReference type="NCBI Taxonomy" id="392032"/>
    <lineage>
        <taxon>Eukaryota</taxon>
        <taxon>Metazoa</taxon>
        <taxon>Spiralia</taxon>
        <taxon>Gnathifera</taxon>
        <taxon>Rotifera</taxon>
        <taxon>Eurotatoria</taxon>
        <taxon>Bdelloidea</taxon>
        <taxon>Philodinida</taxon>
        <taxon>Philodinidae</taxon>
        <taxon>Rotaria</taxon>
    </lineage>
</organism>
<comment type="caution">
    <text evidence="1">The sequence shown here is derived from an EMBL/GenBank/DDBJ whole genome shotgun (WGS) entry which is preliminary data.</text>
</comment>
<sequence length="31" mass="3667">MDDYEQHMLLCTNDDNTTLAQFLCKHLQNPN</sequence>